<name>A0A8S1R5P7_9CILI</name>
<dbReference type="OrthoDB" id="287263at2759"/>
<sequence length="82" mass="9386">MNCLDKELELNQPAPQNYYDLQDSDQEDKNHCLPENKFFCQQIANHKFVIGISKPGQQRIGLQTISKNKITVKGILGINEQL</sequence>
<accession>A0A8S1R5P7</accession>
<organism evidence="1 2">
    <name type="scientific">Paramecium sonneborni</name>
    <dbReference type="NCBI Taxonomy" id="65129"/>
    <lineage>
        <taxon>Eukaryota</taxon>
        <taxon>Sar</taxon>
        <taxon>Alveolata</taxon>
        <taxon>Ciliophora</taxon>
        <taxon>Intramacronucleata</taxon>
        <taxon>Oligohymenophorea</taxon>
        <taxon>Peniculida</taxon>
        <taxon>Parameciidae</taxon>
        <taxon>Paramecium</taxon>
    </lineage>
</organism>
<keyword evidence="2" id="KW-1185">Reference proteome</keyword>
<reference evidence="1" key="1">
    <citation type="submission" date="2021-01" db="EMBL/GenBank/DDBJ databases">
        <authorList>
            <consortium name="Genoscope - CEA"/>
            <person name="William W."/>
        </authorList>
    </citation>
    <scope>NUCLEOTIDE SEQUENCE</scope>
</reference>
<dbReference type="AlphaFoldDB" id="A0A8S1R5P7"/>
<comment type="caution">
    <text evidence="1">The sequence shown here is derived from an EMBL/GenBank/DDBJ whole genome shotgun (WGS) entry which is preliminary data.</text>
</comment>
<gene>
    <name evidence="1" type="ORF">PSON_ATCC_30995.1.T1380064</name>
</gene>
<dbReference type="EMBL" id="CAJJDN010000138">
    <property type="protein sequence ID" value="CAD8122392.1"/>
    <property type="molecule type" value="Genomic_DNA"/>
</dbReference>
<evidence type="ECO:0000313" key="1">
    <source>
        <dbReference type="EMBL" id="CAD8122392.1"/>
    </source>
</evidence>
<proteinExistence type="predicted"/>
<evidence type="ECO:0000313" key="2">
    <source>
        <dbReference type="Proteomes" id="UP000692954"/>
    </source>
</evidence>
<dbReference type="Proteomes" id="UP000692954">
    <property type="component" value="Unassembled WGS sequence"/>
</dbReference>
<protein>
    <submittedName>
        <fullName evidence="1">Uncharacterized protein</fullName>
    </submittedName>
</protein>